<evidence type="ECO:0000256" key="5">
    <source>
        <dbReference type="ARBA" id="ARBA00023040"/>
    </source>
</evidence>
<keyword evidence="4 14" id="KW-1133">Transmembrane helix</keyword>
<evidence type="ECO:0000256" key="13">
    <source>
        <dbReference type="RuleBase" id="RU000688"/>
    </source>
</evidence>
<keyword evidence="2" id="KW-1003">Cell membrane</keyword>
<organism evidence="16 17">
    <name type="scientific">Danionella cerebrum</name>
    <dbReference type="NCBI Taxonomy" id="2873325"/>
    <lineage>
        <taxon>Eukaryota</taxon>
        <taxon>Metazoa</taxon>
        <taxon>Chordata</taxon>
        <taxon>Craniata</taxon>
        <taxon>Vertebrata</taxon>
        <taxon>Euteleostomi</taxon>
        <taxon>Actinopterygii</taxon>
        <taxon>Neopterygii</taxon>
        <taxon>Teleostei</taxon>
        <taxon>Ostariophysi</taxon>
        <taxon>Cypriniformes</taxon>
        <taxon>Danionidae</taxon>
        <taxon>Danioninae</taxon>
        <taxon>Danionella</taxon>
    </lineage>
</organism>
<protein>
    <recommendedName>
        <fullName evidence="11">Probable G-protein coupled receptor 34</fullName>
    </recommendedName>
</protein>
<dbReference type="GO" id="GO:0004930">
    <property type="term" value="F:G protein-coupled receptor activity"/>
    <property type="evidence" value="ECO:0007669"/>
    <property type="project" value="UniProtKB-KW"/>
</dbReference>
<evidence type="ECO:0000256" key="7">
    <source>
        <dbReference type="ARBA" id="ARBA00023157"/>
    </source>
</evidence>
<dbReference type="GO" id="GO:0008142">
    <property type="term" value="F:oxysterol binding"/>
    <property type="evidence" value="ECO:0007669"/>
    <property type="project" value="InterPro"/>
</dbReference>
<feature type="transmembrane region" description="Helical" evidence="14">
    <location>
        <begin position="92"/>
        <end position="113"/>
    </location>
</feature>
<dbReference type="OrthoDB" id="10005568at2759"/>
<dbReference type="GO" id="GO:0005886">
    <property type="term" value="C:plasma membrane"/>
    <property type="evidence" value="ECO:0007669"/>
    <property type="project" value="UniProtKB-SubCell"/>
</dbReference>
<feature type="transmembrane region" description="Helical" evidence="14">
    <location>
        <begin position="133"/>
        <end position="154"/>
    </location>
</feature>
<evidence type="ECO:0000256" key="10">
    <source>
        <dbReference type="ARBA" id="ARBA00023224"/>
    </source>
</evidence>
<evidence type="ECO:0000313" key="16">
    <source>
        <dbReference type="EMBL" id="TRY88158.1"/>
    </source>
</evidence>
<keyword evidence="7" id="KW-1015">Disulfide bond</keyword>
<dbReference type="Proteomes" id="UP000316079">
    <property type="component" value="Unassembled WGS sequence"/>
</dbReference>
<feature type="transmembrane region" description="Helical" evidence="14">
    <location>
        <begin position="224"/>
        <end position="244"/>
    </location>
</feature>
<dbReference type="InterPro" id="IPR000276">
    <property type="entry name" value="GPCR_Rhodpsn"/>
</dbReference>
<evidence type="ECO:0000256" key="3">
    <source>
        <dbReference type="ARBA" id="ARBA00022692"/>
    </source>
</evidence>
<dbReference type="InterPro" id="IPR047160">
    <property type="entry name" value="GP183-like"/>
</dbReference>
<evidence type="ECO:0000256" key="2">
    <source>
        <dbReference type="ARBA" id="ARBA00022475"/>
    </source>
</evidence>
<comment type="function">
    <text evidence="12">G-protein-coupled receptor of lysophosphatidylserine (LysoPS) that plays different roles in immune response. Acts a damage-sensing receptor that triggers tissue repair upon recognition of dying neutrophils. Mechanistically, apoptotic neutrophils release lysophosphatydilserine that are recognized by type 3 innate lymphoid cells (ILC3s) via GPR34, which activates downstream PI3K-AKT and RAS-ERK signaling pathways leading to STAT3 activation and IL-22 production. Plays an important role in microglial function, controlling morphology and phagocytosis.</text>
</comment>
<dbReference type="STRING" id="623744.A0A553QE02"/>
<accession>A0A553QE02</accession>
<evidence type="ECO:0000313" key="17">
    <source>
        <dbReference type="Proteomes" id="UP000316079"/>
    </source>
</evidence>
<feature type="transmembrane region" description="Helical" evidence="14">
    <location>
        <begin position="26"/>
        <end position="48"/>
    </location>
</feature>
<dbReference type="SUPFAM" id="SSF81321">
    <property type="entry name" value="Family A G protein-coupled receptor-like"/>
    <property type="match status" value="1"/>
</dbReference>
<name>A0A553QE02_9TELE</name>
<dbReference type="AlphaFoldDB" id="A0A553QE02"/>
<keyword evidence="6 14" id="KW-0472">Membrane</keyword>
<comment type="similarity">
    <text evidence="13">Belongs to the G-protein coupled receptor 1 family.</text>
</comment>
<evidence type="ECO:0000256" key="6">
    <source>
        <dbReference type="ARBA" id="ARBA00023136"/>
    </source>
</evidence>
<dbReference type="PANTHER" id="PTHR24237:SF14">
    <property type="entry name" value="G-PROTEIN COUPLED RECEPTORS FAMILY 1 PROFILE DOMAIN-CONTAINING PROTEIN"/>
    <property type="match status" value="1"/>
</dbReference>
<evidence type="ECO:0000256" key="1">
    <source>
        <dbReference type="ARBA" id="ARBA00004651"/>
    </source>
</evidence>
<sequence length="327" mass="37948">MTQENNTNTNQSCPIQDGVLWPLLPIGYSFIFIMGLLSNTLTIFIFFLRRHTHSSIGVYMRHLTLADTLLLLCLPLRVYFHNTPGNFYLCKVVGIFFYLNMYSSIFFLSLISLDRYLKVIKTVWVFRIQKTKWSHMASYTVWVCIVSGMIPFLVNNTNDHLCDQICFHFHSKGVVSGAVNLTTVVVFLVFYLFFLCFYMKITQKLKLMTLGNSDPKAPIRKKRVILKTFLVPCIFTLCFLPYHAVRIPYVLAQMGVMGNLQTQELLHILNESTLLLSTLNSCLDPFIYYFLSSTYRTTLLCTLQGKFNNMYDLNKRRISINRSLTEI</sequence>
<proteinExistence type="inferred from homology"/>
<evidence type="ECO:0000256" key="14">
    <source>
        <dbReference type="SAM" id="Phobius"/>
    </source>
</evidence>
<dbReference type="InterPro" id="IPR017452">
    <property type="entry name" value="GPCR_Rhodpsn_7TM"/>
</dbReference>
<dbReference type="Pfam" id="PF00001">
    <property type="entry name" value="7tm_1"/>
    <property type="match status" value="1"/>
</dbReference>
<evidence type="ECO:0000256" key="12">
    <source>
        <dbReference type="ARBA" id="ARBA00045234"/>
    </source>
</evidence>
<keyword evidence="3 13" id="KW-0812">Transmembrane</keyword>
<evidence type="ECO:0000256" key="9">
    <source>
        <dbReference type="ARBA" id="ARBA00023180"/>
    </source>
</evidence>
<feature type="transmembrane region" description="Helical" evidence="14">
    <location>
        <begin position="174"/>
        <end position="198"/>
    </location>
</feature>
<dbReference type="PROSITE" id="PS50262">
    <property type="entry name" value="G_PROTEIN_RECEP_F1_2"/>
    <property type="match status" value="1"/>
</dbReference>
<dbReference type="EMBL" id="SRMA01026063">
    <property type="protein sequence ID" value="TRY88158.1"/>
    <property type="molecule type" value="Genomic_DNA"/>
</dbReference>
<comment type="caution">
    <text evidence="16">The sequence shown here is derived from an EMBL/GenBank/DDBJ whole genome shotgun (WGS) entry which is preliminary data.</text>
</comment>
<feature type="transmembrane region" description="Helical" evidence="14">
    <location>
        <begin position="60"/>
        <end position="80"/>
    </location>
</feature>
<dbReference type="PANTHER" id="PTHR24237">
    <property type="entry name" value="G-PROTEIN COUPLED RECEPTOR"/>
    <property type="match status" value="1"/>
</dbReference>
<keyword evidence="10 13" id="KW-0807">Transducer</keyword>
<dbReference type="Gene3D" id="1.20.1070.10">
    <property type="entry name" value="Rhodopsin 7-helix transmembrane proteins"/>
    <property type="match status" value="1"/>
</dbReference>
<keyword evidence="5 13" id="KW-0297">G-protein coupled receptor</keyword>
<evidence type="ECO:0000256" key="8">
    <source>
        <dbReference type="ARBA" id="ARBA00023170"/>
    </source>
</evidence>
<comment type="subcellular location">
    <subcellularLocation>
        <location evidence="1">Cell membrane</location>
        <topology evidence="1">Multi-pass membrane protein</topology>
    </subcellularLocation>
</comment>
<dbReference type="FunFam" id="1.20.1070.10:FF:000150">
    <property type="entry name" value="probable G-protein coupled receptor 34"/>
    <property type="match status" value="1"/>
</dbReference>
<keyword evidence="17" id="KW-1185">Reference proteome</keyword>
<dbReference type="PRINTS" id="PR00237">
    <property type="entry name" value="GPCRRHODOPSN"/>
</dbReference>
<reference evidence="16 17" key="1">
    <citation type="journal article" date="2019" name="Sci. Data">
        <title>Hybrid genome assembly and annotation of Danionella translucida.</title>
        <authorList>
            <person name="Kadobianskyi M."/>
            <person name="Schulze L."/>
            <person name="Schuelke M."/>
            <person name="Judkewitz B."/>
        </authorList>
    </citation>
    <scope>NUCLEOTIDE SEQUENCE [LARGE SCALE GENOMIC DNA]</scope>
    <source>
        <strain evidence="16 17">Bolton</strain>
    </source>
</reference>
<evidence type="ECO:0000256" key="11">
    <source>
        <dbReference type="ARBA" id="ARBA00035691"/>
    </source>
</evidence>
<keyword evidence="9" id="KW-0325">Glycoprotein</keyword>
<evidence type="ECO:0000259" key="15">
    <source>
        <dbReference type="PROSITE" id="PS50262"/>
    </source>
</evidence>
<gene>
    <name evidence="16" type="ORF">DNTS_015971</name>
</gene>
<feature type="domain" description="G-protein coupled receptors family 1 profile" evidence="15">
    <location>
        <begin position="38"/>
        <end position="288"/>
    </location>
</feature>
<evidence type="ECO:0000256" key="4">
    <source>
        <dbReference type="ARBA" id="ARBA00022989"/>
    </source>
</evidence>
<dbReference type="PROSITE" id="PS00237">
    <property type="entry name" value="G_PROTEIN_RECEP_F1_1"/>
    <property type="match status" value="1"/>
</dbReference>
<keyword evidence="8 13" id="KW-0675">Receptor</keyword>